<keyword evidence="4 8" id="KW-0812">Transmembrane</keyword>
<dbReference type="SUPFAM" id="SSF103473">
    <property type="entry name" value="MFS general substrate transporter"/>
    <property type="match status" value="1"/>
</dbReference>
<dbReference type="Gene3D" id="1.20.1250.20">
    <property type="entry name" value="MFS general substrate transporter like domains"/>
    <property type="match status" value="2"/>
</dbReference>
<dbReference type="InterPro" id="IPR004638">
    <property type="entry name" value="EmrB-like"/>
</dbReference>
<feature type="transmembrane region" description="Helical" evidence="8">
    <location>
        <begin position="298"/>
        <end position="319"/>
    </location>
</feature>
<dbReference type="Proteomes" id="UP001500621">
    <property type="component" value="Unassembled WGS sequence"/>
</dbReference>
<feature type="region of interest" description="Disordered" evidence="7">
    <location>
        <begin position="496"/>
        <end position="517"/>
    </location>
</feature>
<gene>
    <name evidence="10" type="ORF">GCM10023226_05030</name>
</gene>
<evidence type="ECO:0000256" key="2">
    <source>
        <dbReference type="ARBA" id="ARBA00022448"/>
    </source>
</evidence>
<dbReference type="Pfam" id="PF07690">
    <property type="entry name" value="MFS_1"/>
    <property type="match status" value="1"/>
</dbReference>
<evidence type="ECO:0000256" key="5">
    <source>
        <dbReference type="ARBA" id="ARBA00022989"/>
    </source>
</evidence>
<feature type="transmembrane region" description="Helical" evidence="8">
    <location>
        <begin position="43"/>
        <end position="61"/>
    </location>
</feature>
<keyword evidence="2" id="KW-0813">Transport</keyword>
<keyword evidence="11" id="KW-1185">Reference proteome</keyword>
<name>A0ABP8VTI1_9ACTN</name>
<dbReference type="NCBIfam" id="TIGR00711">
    <property type="entry name" value="efflux_EmrB"/>
    <property type="match status" value="1"/>
</dbReference>
<feature type="transmembrane region" description="Helical" evidence="8">
    <location>
        <begin position="326"/>
        <end position="345"/>
    </location>
</feature>
<comment type="caution">
    <text evidence="10">The sequence shown here is derived from an EMBL/GenBank/DDBJ whole genome shotgun (WGS) entry which is preliminary data.</text>
</comment>
<feature type="transmembrane region" description="Helical" evidence="8">
    <location>
        <begin position="133"/>
        <end position="151"/>
    </location>
</feature>
<evidence type="ECO:0000313" key="10">
    <source>
        <dbReference type="EMBL" id="GAA4671431.1"/>
    </source>
</evidence>
<dbReference type="InterPro" id="IPR036259">
    <property type="entry name" value="MFS_trans_sf"/>
</dbReference>
<dbReference type="PANTHER" id="PTHR42718:SF42">
    <property type="entry name" value="EXPORT PROTEIN"/>
    <property type="match status" value="1"/>
</dbReference>
<evidence type="ECO:0000256" key="3">
    <source>
        <dbReference type="ARBA" id="ARBA00022475"/>
    </source>
</evidence>
<feature type="compositionally biased region" description="Gly residues" evidence="7">
    <location>
        <begin position="496"/>
        <end position="509"/>
    </location>
</feature>
<feature type="transmembrane region" description="Helical" evidence="8">
    <location>
        <begin position="97"/>
        <end position="121"/>
    </location>
</feature>
<keyword evidence="6 8" id="KW-0472">Membrane</keyword>
<dbReference type="PROSITE" id="PS50850">
    <property type="entry name" value="MFS"/>
    <property type="match status" value="1"/>
</dbReference>
<dbReference type="EMBL" id="BAABIM010000001">
    <property type="protein sequence ID" value="GAA4671431.1"/>
    <property type="molecule type" value="Genomic_DNA"/>
</dbReference>
<feature type="transmembrane region" description="Helical" evidence="8">
    <location>
        <begin position="465"/>
        <end position="487"/>
    </location>
</feature>
<proteinExistence type="predicted"/>
<evidence type="ECO:0000256" key="6">
    <source>
        <dbReference type="ARBA" id="ARBA00023136"/>
    </source>
</evidence>
<evidence type="ECO:0000313" key="11">
    <source>
        <dbReference type="Proteomes" id="UP001500621"/>
    </source>
</evidence>
<dbReference type="PANTHER" id="PTHR42718">
    <property type="entry name" value="MAJOR FACILITATOR SUPERFAMILY MULTIDRUG TRANSPORTER MFSC"/>
    <property type="match status" value="1"/>
</dbReference>
<comment type="subcellular location">
    <subcellularLocation>
        <location evidence="1">Cell membrane</location>
        <topology evidence="1">Multi-pass membrane protein</topology>
    </subcellularLocation>
</comment>
<feature type="transmembrane region" description="Helical" evidence="8">
    <location>
        <begin position="73"/>
        <end position="91"/>
    </location>
</feature>
<keyword evidence="5 8" id="KW-1133">Transmembrane helix</keyword>
<dbReference type="CDD" id="cd17321">
    <property type="entry name" value="MFS_MMR_MDR_like"/>
    <property type="match status" value="1"/>
</dbReference>
<dbReference type="InterPro" id="IPR011701">
    <property type="entry name" value="MFS"/>
</dbReference>
<feature type="domain" description="Major facilitator superfamily (MFS) profile" evidence="9">
    <location>
        <begin position="7"/>
        <end position="491"/>
    </location>
</feature>
<feature type="transmembrane region" description="Helical" evidence="8">
    <location>
        <begin position="195"/>
        <end position="213"/>
    </location>
</feature>
<dbReference type="InterPro" id="IPR020846">
    <property type="entry name" value="MFS_dom"/>
</dbReference>
<dbReference type="PRINTS" id="PR01036">
    <property type="entry name" value="TCRTETB"/>
</dbReference>
<reference evidence="11" key="1">
    <citation type="journal article" date="2019" name="Int. J. Syst. Evol. Microbiol.">
        <title>The Global Catalogue of Microorganisms (GCM) 10K type strain sequencing project: providing services to taxonomists for standard genome sequencing and annotation.</title>
        <authorList>
            <consortium name="The Broad Institute Genomics Platform"/>
            <consortium name="The Broad Institute Genome Sequencing Center for Infectious Disease"/>
            <person name="Wu L."/>
            <person name="Ma J."/>
        </authorList>
    </citation>
    <scope>NUCLEOTIDE SEQUENCE [LARGE SCALE GENOMIC DNA]</scope>
    <source>
        <strain evidence="11">JCM 18127</strain>
    </source>
</reference>
<accession>A0ABP8VTI1</accession>
<evidence type="ECO:0000256" key="4">
    <source>
        <dbReference type="ARBA" id="ARBA00022692"/>
    </source>
</evidence>
<feature type="transmembrane region" description="Helical" evidence="8">
    <location>
        <begin position="163"/>
        <end position="183"/>
    </location>
</feature>
<feature type="transmembrane region" description="Helical" evidence="8">
    <location>
        <begin position="263"/>
        <end position="286"/>
    </location>
</feature>
<protein>
    <submittedName>
        <fullName evidence="10">MFS transporter</fullName>
    </submittedName>
</protein>
<keyword evidence="3" id="KW-1003">Cell membrane</keyword>
<evidence type="ECO:0000256" key="8">
    <source>
        <dbReference type="SAM" id="Phobius"/>
    </source>
</evidence>
<evidence type="ECO:0000256" key="7">
    <source>
        <dbReference type="SAM" id="MobiDB-lite"/>
    </source>
</evidence>
<feature type="transmembrane region" description="Helical" evidence="8">
    <location>
        <begin position="225"/>
        <end position="242"/>
    </location>
</feature>
<sequence>MPRKPLVLLTVCLATLTINLSTTIVNIALPTLAEELDAGTRSLLWIVDGYNLSFAALVLAMGSLSDRYGRRPALILGLAGFALASAASALVDSSGALIALRFAMGVCAAVIFPTTLSIIAATFTERRERASALGLWGAATGVGVALGPVGGGLLLEDFSWHSVFWALVPISLLTMGLAIRFVPESRDPSVPPIDRIGFVVSVAALGLLTYTIIEAPEHGWSSLETLLGFAVAAGLVLAFVLVERAVTHPMIDVRLFLDRRFSAACAAVTIAFFALFGFIFLITQFFQFVRDYTPLETGVRFLPVALSIAVASVVGSQLAPRIGTRLVVTPGLVALGAAFLWISQITADVDYASVVVPQMVLLGVGLGLVSTPATESIMRVLPPARAGVGSAVNDATRELGGTLGVAVVGSLFASQYADQLLSVIRGRVDDAIAEEAADSVGFAEVVASRVPGLEAVVDAAFLDGLALGCTVVGVLCLAGAAMAAVWLPGNDYDPQGGGGAAGEQAGGWGVPEATTRS</sequence>
<evidence type="ECO:0000256" key="1">
    <source>
        <dbReference type="ARBA" id="ARBA00004651"/>
    </source>
</evidence>
<organism evidence="10 11">
    <name type="scientific">Nocardioides nanhaiensis</name>
    <dbReference type="NCBI Taxonomy" id="1476871"/>
    <lineage>
        <taxon>Bacteria</taxon>
        <taxon>Bacillati</taxon>
        <taxon>Actinomycetota</taxon>
        <taxon>Actinomycetes</taxon>
        <taxon>Propionibacteriales</taxon>
        <taxon>Nocardioidaceae</taxon>
        <taxon>Nocardioides</taxon>
    </lineage>
</organism>
<feature type="transmembrane region" description="Helical" evidence="8">
    <location>
        <begin position="351"/>
        <end position="369"/>
    </location>
</feature>
<evidence type="ECO:0000259" key="9">
    <source>
        <dbReference type="PROSITE" id="PS50850"/>
    </source>
</evidence>